<reference evidence="2 3" key="1">
    <citation type="submission" date="2014-06" db="EMBL/GenBank/DDBJ databases">
        <title>Evolutionary Origins and Diversification of the Mycorrhizal Mutualists.</title>
        <authorList>
            <consortium name="DOE Joint Genome Institute"/>
            <consortium name="Mycorrhizal Genomics Consortium"/>
            <person name="Kohler A."/>
            <person name="Kuo A."/>
            <person name="Nagy L.G."/>
            <person name="Floudas D."/>
            <person name="Copeland A."/>
            <person name="Barry K.W."/>
            <person name="Cichocki N."/>
            <person name="Veneault-Fourrey C."/>
            <person name="LaButti K."/>
            <person name="Lindquist E.A."/>
            <person name="Lipzen A."/>
            <person name="Lundell T."/>
            <person name="Morin E."/>
            <person name="Murat C."/>
            <person name="Riley R."/>
            <person name="Ohm R."/>
            <person name="Sun H."/>
            <person name="Tunlid A."/>
            <person name="Henrissat B."/>
            <person name="Grigoriev I.V."/>
            <person name="Hibbett D.S."/>
            <person name="Martin F."/>
        </authorList>
    </citation>
    <scope>NUCLEOTIDE SEQUENCE [LARGE SCALE GENOMIC DNA]</scope>
    <source>
        <strain evidence="2 3">SS14</strain>
    </source>
</reference>
<dbReference type="Proteomes" id="UP000054279">
    <property type="component" value="Unassembled WGS sequence"/>
</dbReference>
<sequence>MSSATEVAVEQHTAPAFITLLPNPQPPSMPSHCRPTKRISPRAHHLQSQRPTFVSRAIARDRLIYTHDRQTM</sequence>
<evidence type="ECO:0000256" key="1">
    <source>
        <dbReference type="SAM" id="MobiDB-lite"/>
    </source>
</evidence>
<dbReference type="HOGENOM" id="CLU_2723842_0_0_1"/>
<feature type="region of interest" description="Disordered" evidence="1">
    <location>
        <begin position="22"/>
        <end position="50"/>
    </location>
</feature>
<feature type="compositionally biased region" description="Basic residues" evidence="1">
    <location>
        <begin position="34"/>
        <end position="47"/>
    </location>
</feature>
<keyword evidence="3" id="KW-1185">Reference proteome</keyword>
<dbReference type="AlphaFoldDB" id="A0A0C9W008"/>
<proteinExistence type="predicted"/>
<accession>A0A0C9W008</accession>
<evidence type="ECO:0000313" key="3">
    <source>
        <dbReference type="Proteomes" id="UP000054279"/>
    </source>
</evidence>
<protein>
    <submittedName>
        <fullName evidence="2">Uncharacterized protein</fullName>
    </submittedName>
</protein>
<name>A0A0C9W008_SPHS4</name>
<organism evidence="2 3">
    <name type="scientific">Sphaerobolus stellatus (strain SS14)</name>
    <dbReference type="NCBI Taxonomy" id="990650"/>
    <lineage>
        <taxon>Eukaryota</taxon>
        <taxon>Fungi</taxon>
        <taxon>Dikarya</taxon>
        <taxon>Basidiomycota</taxon>
        <taxon>Agaricomycotina</taxon>
        <taxon>Agaricomycetes</taxon>
        <taxon>Phallomycetidae</taxon>
        <taxon>Geastrales</taxon>
        <taxon>Sphaerobolaceae</taxon>
        <taxon>Sphaerobolus</taxon>
    </lineage>
</organism>
<evidence type="ECO:0000313" key="2">
    <source>
        <dbReference type="EMBL" id="KIJ44725.1"/>
    </source>
</evidence>
<gene>
    <name evidence="2" type="ORF">M422DRAFT_30212</name>
</gene>
<dbReference type="EMBL" id="KN837115">
    <property type="protein sequence ID" value="KIJ44725.1"/>
    <property type="molecule type" value="Genomic_DNA"/>
</dbReference>